<dbReference type="InterPro" id="IPR043128">
    <property type="entry name" value="Rev_trsase/Diguanyl_cyclase"/>
</dbReference>
<feature type="transmembrane region" description="Helical" evidence="1">
    <location>
        <begin position="168"/>
        <end position="186"/>
    </location>
</feature>
<dbReference type="Pfam" id="PF00563">
    <property type="entry name" value="EAL"/>
    <property type="match status" value="1"/>
</dbReference>
<dbReference type="SMART" id="SM00052">
    <property type="entry name" value="EAL"/>
    <property type="match status" value="1"/>
</dbReference>
<dbReference type="SUPFAM" id="SSF141868">
    <property type="entry name" value="EAL domain-like"/>
    <property type="match status" value="1"/>
</dbReference>
<accession>A0ABR5K4J8</accession>
<keyword evidence="5" id="KW-1185">Reference proteome</keyword>
<evidence type="ECO:0000259" key="3">
    <source>
        <dbReference type="PROSITE" id="PS50887"/>
    </source>
</evidence>
<evidence type="ECO:0000256" key="1">
    <source>
        <dbReference type="SAM" id="Phobius"/>
    </source>
</evidence>
<feature type="transmembrane region" description="Helical" evidence="1">
    <location>
        <begin position="98"/>
        <end position="117"/>
    </location>
</feature>
<keyword evidence="1" id="KW-0812">Transmembrane</keyword>
<evidence type="ECO:0000313" key="4">
    <source>
        <dbReference type="EMBL" id="KOS69714.1"/>
    </source>
</evidence>
<feature type="transmembrane region" description="Helical" evidence="1">
    <location>
        <begin position="65"/>
        <end position="86"/>
    </location>
</feature>
<dbReference type="InterPro" id="IPR000160">
    <property type="entry name" value="GGDEF_dom"/>
</dbReference>
<feature type="transmembrane region" description="Helical" evidence="1">
    <location>
        <begin position="198"/>
        <end position="216"/>
    </location>
</feature>
<evidence type="ECO:0000259" key="2">
    <source>
        <dbReference type="PROSITE" id="PS50883"/>
    </source>
</evidence>
<dbReference type="PANTHER" id="PTHR33121:SF71">
    <property type="entry name" value="OXYGEN SENSOR PROTEIN DOSP"/>
    <property type="match status" value="1"/>
</dbReference>
<dbReference type="SUPFAM" id="SSF55073">
    <property type="entry name" value="Nucleotide cyclase"/>
    <property type="match status" value="1"/>
</dbReference>
<feature type="transmembrane region" description="Helical" evidence="1">
    <location>
        <begin position="222"/>
        <end position="245"/>
    </location>
</feature>
<dbReference type="InterPro" id="IPR033425">
    <property type="entry name" value="MASE3"/>
</dbReference>
<feature type="transmembrane region" description="Helical" evidence="1">
    <location>
        <begin position="129"/>
        <end position="148"/>
    </location>
</feature>
<keyword evidence="1" id="KW-1133">Transmembrane helix</keyword>
<sequence>MFMPLLLLLPILFYSEHLYDVFKDEQYIYFHLAIQIIIIVFAMAIAIQTWLVFSHLKLERMLNIGVFFFIIALFEWVNIIEVHSFVSVNTIQTSYLAMWLHLIVRLLLAVGFILMIMKREKPIQSNHRLVKYGKASILAVITLVILIKPPSFLQPFIVVGIQQSFWQNILQLSATCLQVIAIVILIKKYHFAFKRVTWLVSASVYLIISDVLFAIYKDPYAIGNVVALIYKIYAYFFFVKSIYYVSVEKPYQKLLQIQKNLEQSEKELHYQAYHDDVTQLANERFLLKTLKADLQVDNGTKAIIAVEIDRLATIRSSLGISYSNKMLKLVADRIISVCPVNYFAAKLHEDQFVIYIKHYENKEELLHFCYTLKSAMKKDPLQIQHFSLNGNLNIGIALHTKGCGSEETLLMQARLAMKEASRFPKRMLFYTPSMSDGMADRLSLEQELHQALANNEFFLEYQPQVNLKNGKIESVEALVRWQHPTRGQVSPSIFIPIAEESGLIIQLGEYVLEAACLQAKAWQELGLPKMKIAVNLSLGQLFQKNLVSKVEDILIRTKLEPHYLQLEITESMTMNIDQMTLLLRELKSLGIQIAVDDFGTGYSSLSYLKDFPIDCLKIDRVFVRNIQHDKNDEALVSMILSMAKHLRLKVVAEGIEEINQLAFFLEGECDYIQGYLFSKPITAEQLVATFEELHLHTADILSRLNAIEEYSI</sequence>
<dbReference type="PROSITE" id="PS50887">
    <property type="entry name" value="GGDEF"/>
    <property type="match status" value="1"/>
</dbReference>
<dbReference type="EMBL" id="LGRV01000003">
    <property type="protein sequence ID" value="KOS69714.1"/>
    <property type="molecule type" value="Genomic_DNA"/>
</dbReference>
<dbReference type="PROSITE" id="PS50883">
    <property type="entry name" value="EAL"/>
    <property type="match status" value="1"/>
</dbReference>
<evidence type="ECO:0000313" key="5">
    <source>
        <dbReference type="Proteomes" id="UP000050668"/>
    </source>
</evidence>
<dbReference type="Pfam" id="PF00990">
    <property type="entry name" value="GGDEF"/>
    <property type="match status" value="1"/>
</dbReference>
<comment type="caution">
    <text evidence="4">The sequence shown here is derived from an EMBL/GenBank/DDBJ whole genome shotgun (WGS) entry which is preliminary data.</text>
</comment>
<dbReference type="PANTHER" id="PTHR33121">
    <property type="entry name" value="CYCLIC DI-GMP PHOSPHODIESTERASE PDEF"/>
    <property type="match status" value="1"/>
</dbReference>
<proteinExistence type="predicted"/>
<feature type="domain" description="EAL" evidence="2">
    <location>
        <begin position="441"/>
        <end position="694"/>
    </location>
</feature>
<dbReference type="InterPro" id="IPR001633">
    <property type="entry name" value="EAL_dom"/>
</dbReference>
<dbReference type="Pfam" id="PF17159">
    <property type="entry name" value="MASE3"/>
    <property type="match status" value="1"/>
</dbReference>
<keyword evidence="1" id="KW-0472">Membrane</keyword>
<feature type="transmembrane region" description="Helical" evidence="1">
    <location>
        <begin position="28"/>
        <end position="53"/>
    </location>
</feature>
<dbReference type="InterPro" id="IPR029787">
    <property type="entry name" value="Nucleotide_cyclase"/>
</dbReference>
<feature type="domain" description="GGDEF" evidence="3">
    <location>
        <begin position="299"/>
        <end position="433"/>
    </location>
</feature>
<name>A0ABR5K4J8_9BACI</name>
<gene>
    <name evidence="4" type="ORF">AEA09_03390</name>
</gene>
<dbReference type="CDD" id="cd01948">
    <property type="entry name" value="EAL"/>
    <property type="match status" value="1"/>
</dbReference>
<dbReference type="SMART" id="SM00267">
    <property type="entry name" value="GGDEF"/>
    <property type="match status" value="1"/>
</dbReference>
<dbReference type="Gene3D" id="3.20.20.450">
    <property type="entry name" value="EAL domain"/>
    <property type="match status" value="1"/>
</dbReference>
<organism evidence="4 5">
    <name type="scientific">Lysinibacillus contaminans</name>
    <dbReference type="NCBI Taxonomy" id="1293441"/>
    <lineage>
        <taxon>Bacteria</taxon>
        <taxon>Bacillati</taxon>
        <taxon>Bacillota</taxon>
        <taxon>Bacilli</taxon>
        <taxon>Bacillales</taxon>
        <taxon>Bacillaceae</taxon>
        <taxon>Lysinibacillus</taxon>
    </lineage>
</organism>
<dbReference type="InterPro" id="IPR035919">
    <property type="entry name" value="EAL_sf"/>
</dbReference>
<reference evidence="5" key="1">
    <citation type="submission" date="2015-07" db="EMBL/GenBank/DDBJ databases">
        <title>Fjat-14205 dsm 2895.</title>
        <authorList>
            <person name="Liu B."/>
            <person name="Wang J."/>
            <person name="Zhu Y."/>
            <person name="Liu G."/>
            <person name="Chen Q."/>
            <person name="Chen Z."/>
            <person name="Lan J."/>
            <person name="Che J."/>
            <person name="Ge C."/>
            <person name="Shi H."/>
            <person name="Pan Z."/>
            <person name="Liu X."/>
        </authorList>
    </citation>
    <scope>NUCLEOTIDE SEQUENCE [LARGE SCALE GENOMIC DNA]</scope>
    <source>
        <strain evidence="5">DSM 25560</strain>
    </source>
</reference>
<dbReference type="Proteomes" id="UP000050668">
    <property type="component" value="Unassembled WGS sequence"/>
</dbReference>
<dbReference type="Gene3D" id="3.30.70.270">
    <property type="match status" value="1"/>
</dbReference>
<dbReference type="InterPro" id="IPR050706">
    <property type="entry name" value="Cyclic-di-GMP_PDE-like"/>
</dbReference>
<protein>
    <submittedName>
        <fullName evidence="4">Diguanylate cyclase</fullName>
    </submittedName>
</protein>